<feature type="transmembrane region" description="Helical" evidence="7">
    <location>
        <begin position="42"/>
        <end position="64"/>
    </location>
</feature>
<evidence type="ECO:0000313" key="10">
    <source>
        <dbReference type="Proteomes" id="UP000245474"/>
    </source>
</evidence>
<dbReference type="EMBL" id="QFFI01000016">
    <property type="protein sequence ID" value="PWG62722.1"/>
    <property type="molecule type" value="Genomic_DNA"/>
</dbReference>
<dbReference type="AlphaFoldDB" id="A0A2U2N0X9"/>
<feature type="transmembrane region" description="Helical" evidence="7">
    <location>
        <begin position="276"/>
        <end position="294"/>
    </location>
</feature>
<evidence type="ECO:0000256" key="2">
    <source>
        <dbReference type="ARBA" id="ARBA00022448"/>
    </source>
</evidence>
<dbReference type="InterPro" id="IPR011701">
    <property type="entry name" value="MFS"/>
</dbReference>
<dbReference type="Gene3D" id="1.20.1250.20">
    <property type="entry name" value="MFS general substrate transporter like domains"/>
    <property type="match status" value="2"/>
</dbReference>
<dbReference type="InterPro" id="IPR036259">
    <property type="entry name" value="MFS_trans_sf"/>
</dbReference>
<feature type="transmembrane region" description="Helical" evidence="7">
    <location>
        <begin position="300"/>
        <end position="322"/>
    </location>
</feature>
<comment type="caution">
    <text evidence="9">The sequence shown here is derived from an EMBL/GenBank/DDBJ whole genome shotgun (WGS) entry which is preliminary data.</text>
</comment>
<feature type="transmembrane region" description="Helical" evidence="7">
    <location>
        <begin position="236"/>
        <end position="264"/>
    </location>
</feature>
<evidence type="ECO:0000256" key="6">
    <source>
        <dbReference type="ARBA" id="ARBA00023136"/>
    </source>
</evidence>
<feature type="transmembrane region" description="Helical" evidence="7">
    <location>
        <begin position="71"/>
        <end position="90"/>
    </location>
</feature>
<organism evidence="9 10">
    <name type="scientific">Sediminicurvatus halobius</name>
    <dbReference type="NCBI Taxonomy" id="2182432"/>
    <lineage>
        <taxon>Bacteria</taxon>
        <taxon>Pseudomonadati</taxon>
        <taxon>Pseudomonadota</taxon>
        <taxon>Gammaproteobacteria</taxon>
        <taxon>Chromatiales</taxon>
        <taxon>Ectothiorhodospiraceae</taxon>
        <taxon>Sediminicurvatus</taxon>
    </lineage>
</organism>
<evidence type="ECO:0000313" key="9">
    <source>
        <dbReference type="EMBL" id="PWG62722.1"/>
    </source>
</evidence>
<dbReference type="Pfam" id="PF07690">
    <property type="entry name" value="MFS_1"/>
    <property type="match status" value="2"/>
</dbReference>
<dbReference type="SUPFAM" id="SSF103473">
    <property type="entry name" value="MFS general substrate transporter"/>
    <property type="match status" value="1"/>
</dbReference>
<dbReference type="PROSITE" id="PS50850">
    <property type="entry name" value="MFS"/>
    <property type="match status" value="1"/>
</dbReference>
<feature type="transmembrane region" description="Helical" evidence="7">
    <location>
        <begin position="131"/>
        <end position="152"/>
    </location>
</feature>
<feature type="transmembrane region" description="Helical" evidence="7">
    <location>
        <begin position="361"/>
        <end position="382"/>
    </location>
</feature>
<name>A0A2U2N0X9_9GAMM</name>
<feature type="domain" description="Major facilitator superfamily (MFS) profile" evidence="8">
    <location>
        <begin position="6"/>
        <end position="384"/>
    </location>
</feature>
<dbReference type="InterPro" id="IPR020846">
    <property type="entry name" value="MFS_dom"/>
</dbReference>
<dbReference type="RefSeq" id="WP_109678921.1">
    <property type="nucleotide sequence ID" value="NZ_CP086615.1"/>
</dbReference>
<sequence length="393" mass="40953">MEARLRLLFLNVGHAYDHWFMLIFATAVIAMEREFGLAYGELMTLATPAFLIFGFGAIPAGWLGDRWSREGMMVVFFLGIGAACLLMGFADGPVAMATALFVVGVFAAIYHPVGIAMVAESGPRTSLGRRLGINGVWGNMGVAGAALVSAALVDTAGWRAAFVLPGVLSLLTGLAYIAFLWRHGGAPRARIHTAASERMRPGWPRVLAVVAVATIMVSLQFNATTVAMPKVLEERLVAVITSTAGIGLVATVIYATAAFAQIAVGMALDRFPVRPLLMAIAAGQVLAMSVAALSHGWPMVFAGGLVMVLVFAQVPIGSTLVARYVPQHIRARVYGLQFLLVLGVGGIAVPLVGALHGLGGFFAMFVALAVTGAVTALAGAAMPRPGEEVAAPA</sequence>
<evidence type="ECO:0000256" key="5">
    <source>
        <dbReference type="ARBA" id="ARBA00022989"/>
    </source>
</evidence>
<keyword evidence="4 7" id="KW-0812">Transmembrane</keyword>
<dbReference type="GO" id="GO:0022857">
    <property type="term" value="F:transmembrane transporter activity"/>
    <property type="evidence" value="ECO:0007669"/>
    <property type="project" value="InterPro"/>
</dbReference>
<feature type="transmembrane region" description="Helical" evidence="7">
    <location>
        <begin position="158"/>
        <end position="181"/>
    </location>
</feature>
<dbReference type="InterPro" id="IPR050171">
    <property type="entry name" value="MFS_Transporters"/>
</dbReference>
<feature type="transmembrane region" description="Helical" evidence="7">
    <location>
        <begin position="334"/>
        <end position="355"/>
    </location>
</feature>
<keyword evidence="6 7" id="KW-0472">Membrane</keyword>
<feature type="transmembrane region" description="Helical" evidence="7">
    <location>
        <begin position="202"/>
        <end position="221"/>
    </location>
</feature>
<keyword evidence="10" id="KW-1185">Reference proteome</keyword>
<evidence type="ECO:0000256" key="1">
    <source>
        <dbReference type="ARBA" id="ARBA00004651"/>
    </source>
</evidence>
<evidence type="ECO:0000256" key="4">
    <source>
        <dbReference type="ARBA" id="ARBA00022692"/>
    </source>
</evidence>
<evidence type="ECO:0000256" key="7">
    <source>
        <dbReference type="SAM" id="Phobius"/>
    </source>
</evidence>
<gene>
    <name evidence="9" type="ORF">DEM34_11285</name>
</gene>
<accession>A0A2U2N0X9</accession>
<dbReference type="Proteomes" id="UP000245474">
    <property type="component" value="Unassembled WGS sequence"/>
</dbReference>
<evidence type="ECO:0000256" key="3">
    <source>
        <dbReference type="ARBA" id="ARBA00022475"/>
    </source>
</evidence>
<protein>
    <submittedName>
        <fullName evidence="9">MFS transporter</fullName>
    </submittedName>
</protein>
<feature type="transmembrane region" description="Helical" evidence="7">
    <location>
        <begin position="7"/>
        <end position="30"/>
    </location>
</feature>
<dbReference type="GO" id="GO:0005886">
    <property type="term" value="C:plasma membrane"/>
    <property type="evidence" value="ECO:0007669"/>
    <property type="project" value="UniProtKB-SubCell"/>
</dbReference>
<dbReference type="OrthoDB" id="8524807at2"/>
<dbReference type="PANTHER" id="PTHR23517:SF2">
    <property type="entry name" value="MULTIDRUG RESISTANCE PROTEIN MDTH"/>
    <property type="match status" value="1"/>
</dbReference>
<reference evidence="9 10" key="1">
    <citation type="submission" date="2018-05" db="EMBL/GenBank/DDBJ databases">
        <title>Spiribacter halobius sp. nov., a moderately halophilic bacterium isolated from marine solar saltern.</title>
        <authorList>
            <person name="Zheng W.-S."/>
            <person name="Lu D.-C."/>
            <person name="Du Z.-J."/>
        </authorList>
    </citation>
    <scope>NUCLEOTIDE SEQUENCE [LARGE SCALE GENOMIC DNA]</scope>
    <source>
        <strain evidence="9 10">E85</strain>
    </source>
</reference>
<comment type="subcellular location">
    <subcellularLocation>
        <location evidence="1">Cell membrane</location>
        <topology evidence="1">Multi-pass membrane protein</topology>
    </subcellularLocation>
</comment>
<feature type="transmembrane region" description="Helical" evidence="7">
    <location>
        <begin position="96"/>
        <end position="119"/>
    </location>
</feature>
<keyword evidence="5 7" id="KW-1133">Transmembrane helix</keyword>
<keyword evidence="3" id="KW-1003">Cell membrane</keyword>
<keyword evidence="2" id="KW-0813">Transport</keyword>
<evidence type="ECO:0000259" key="8">
    <source>
        <dbReference type="PROSITE" id="PS50850"/>
    </source>
</evidence>
<dbReference type="PANTHER" id="PTHR23517">
    <property type="entry name" value="RESISTANCE PROTEIN MDTM, PUTATIVE-RELATED-RELATED"/>
    <property type="match status" value="1"/>
</dbReference>
<proteinExistence type="predicted"/>